<keyword evidence="3" id="KW-1185">Reference proteome</keyword>
<feature type="region of interest" description="Disordered" evidence="1">
    <location>
        <begin position="627"/>
        <end position="654"/>
    </location>
</feature>
<feature type="compositionally biased region" description="Low complexity" evidence="1">
    <location>
        <begin position="154"/>
        <end position="163"/>
    </location>
</feature>
<gene>
    <name evidence="2" type="ORF">M378DRAFT_187405</name>
</gene>
<feature type="compositionally biased region" description="Basic and acidic residues" evidence="1">
    <location>
        <begin position="336"/>
        <end position="345"/>
    </location>
</feature>
<name>A0A0C2X0J9_AMAMK</name>
<accession>A0A0C2X0J9</accession>
<sequence length="894" mass="95614">MAVLVPKDWPMDISSNNPSSSQRSDPNHHTTSSSHQHHPPYPYPLRQQPQGSWTPSIAAPPFYPSFFQNPHQQQPPQAFAHPIPQQFPQFDPTNAQLAAQWAYQQMMFNAQHGFSPMQNPQHRSAPNSASNEYFPSNQVPFNPFPSGTPPPRPNNSSDPSPNNQYAGFHPYRRPPRQNASSHASEPSDWRPGTTPGPFPPYARPEATGSTSSISSTSSQRQRTTSNQSVHSSHNTSSPNGSVRGRPSNGARSAAPPSSAPTPAAPTARVPHNRNLSSSSSTSTATTSSTRPPALSPSMSSATTSTTTTSTSATVISSATPRPARPSPLSQGNFTAAEKRMSRDDSDLPNMLESTHQPSGRSGGLKGRLRRALSFNVLKEEEAEDAAKSVKAGKQKAKAPASPDTPAGNAAAVSGTESGAEDAASTATVQTKKKSRAASLFNSRFNASTDNISLSSTVSSASVMIRKLGSMGKIARRNSLAGIASLFKDKDKEKDKGKKDKKTTAKAGASEAIVSHVTAELDRMGNGDWSVDLQGLSPAAKLARQHTLKSNAEAAAKVKAQEEAQAAAAAAAAAAATATAMELTQNLDVNGTSGVPTWERGTTNRQAVSPVKSGAVRVSEDGTRVVVEDDEDESDDGHYNPTGEGHSFNIDGWDDDEDWDVDPDGDEDVTIRATLETTHIEDEVEPWAVGVRRSIERAKRPSRGILKYSDKYDQETYLAVHQPTQIRPRSNSYNSHPGSSSELGPLAHIPSPDPDHIDGLHRHNSHSSGGHGNNNSAGSSLQPLPLVSSAPIGMTIFQNPSMNSSAPTLSLSLSSSPAPMPHRSATSPGKRLAFASNLSVYDTFSSAIYDRRSEPATWSRLTPSLAQRIKEELNSYKMEEMEVHAASRIHTQFFV</sequence>
<reference evidence="2 3" key="1">
    <citation type="submission" date="2014-04" db="EMBL/GenBank/DDBJ databases">
        <title>Evolutionary Origins and Diversification of the Mycorrhizal Mutualists.</title>
        <authorList>
            <consortium name="DOE Joint Genome Institute"/>
            <consortium name="Mycorrhizal Genomics Consortium"/>
            <person name="Kohler A."/>
            <person name="Kuo A."/>
            <person name="Nagy L.G."/>
            <person name="Floudas D."/>
            <person name="Copeland A."/>
            <person name="Barry K.W."/>
            <person name="Cichocki N."/>
            <person name="Veneault-Fourrey C."/>
            <person name="LaButti K."/>
            <person name="Lindquist E.A."/>
            <person name="Lipzen A."/>
            <person name="Lundell T."/>
            <person name="Morin E."/>
            <person name="Murat C."/>
            <person name="Riley R."/>
            <person name="Ohm R."/>
            <person name="Sun H."/>
            <person name="Tunlid A."/>
            <person name="Henrissat B."/>
            <person name="Grigoriev I.V."/>
            <person name="Hibbett D.S."/>
            <person name="Martin F."/>
        </authorList>
    </citation>
    <scope>NUCLEOTIDE SEQUENCE [LARGE SCALE GENOMIC DNA]</scope>
    <source>
        <strain evidence="2 3">Koide BX008</strain>
    </source>
</reference>
<organism evidence="2 3">
    <name type="scientific">Amanita muscaria (strain Koide BX008)</name>
    <dbReference type="NCBI Taxonomy" id="946122"/>
    <lineage>
        <taxon>Eukaryota</taxon>
        <taxon>Fungi</taxon>
        <taxon>Dikarya</taxon>
        <taxon>Basidiomycota</taxon>
        <taxon>Agaricomycotina</taxon>
        <taxon>Agaricomycetes</taxon>
        <taxon>Agaricomycetidae</taxon>
        <taxon>Agaricales</taxon>
        <taxon>Pluteineae</taxon>
        <taxon>Amanitaceae</taxon>
        <taxon>Amanita</taxon>
    </lineage>
</organism>
<dbReference type="GO" id="GO:0030036">
    <property type="term" value="P:actin cytoskeleton organization"/>
    <property type="evidence" value="ECO:0007669"/>
    <property type="project" value="TreeGrafter"/>
</dbReference>
<evidence type="ECO:0000256" key="1">
    <source>
        <dbReference type="SAM" id="MobiDB-lite"/>
    </source>
</evidence>
<dbReference type="PANTHER" id="PTHR12751:SF18">
    <property type="entry name" value="PHOSPHATASE AND ACTIN REGULATOR 1"/>
    <property type="match status" value="1"/>
</dbReference>
<dbReference type="EMBL" id="KN818274">
    <property type="protein sequence ID" value="KIL62208.1"/>
    <property type="molecule type" value="Genomic_DNA"/>
</dbReference>
<dbReference type="OrthoDB" id="5563016at2759"/>
<evidence type="ECO:0000313" key="3">
    <source>
        <dbReference type="Proteomes" id="UP000054549"/>
    </source>
</evidence>
<dbReference type="AlphaFoldDB" id="A0A0C2X0J9"/>
<feature type="region of interest" description="Disordered" evidence="1">
    <location>
        <begin position="1"/>
        <end position="90"/>
    </location>
</feature>
<dbReference type="Proteomes" id="UP000054549">
    <property type="component" value="Unassembled WGS sequence"/>
</dbReference>
<feature type="compositionally biased region" description="Low complexity" evidence="1">
    <location>
        <begin position="264"/>
        <end position="329"/>
    </location>
</feature>
<feature type="compositionally biased region" description="Polar residues" evidence="1">
    <location>
        <begin position="116"/>
        <end position="139"/>
    </location>
</feature>
<feature type="region of interest" description="Disordered" evidence="1">
    <location>
        <begin position="113"/>
        <end position="435"/>
    </location>
</feature>
<feature type="compositionally biased region" description="Low complexity" evidence="1">
    <location>
        <begin position="209"/>
        <end position="228"/>
    </location>
</feature>
<dbReference type="InParanoid" id="A0A0C2X0J9"/>
<feature type="compositionally biased region" description="Low complexity" evidence="1">
    <location>
        <begin position="14"/>
        <end position="34"/>
    </location>
</feature>
<proteinExistence type="predicted"/>
<evidence type="ECO:0000313" key="2">
    <source>
        <dbReference type="EMBL" id="KIL62208.1"/>
    </source>
</evidence>
<feature type="region of interest" description="Disordered" evidence="1">
    <location>
        <begin position="804"/>
        <end position="827"/>
    </location>
</feature>
<feature type="compositionally biased region" description="Pro residues" evidence="1">
    <location>
        <begin position="142"/>
        <end position="153"/>
    </location>
</feature>
<feature type="compositionally biased region" description="Low complexity" evidence="1">
    <location>
        <begin position="66"/>
        <end position="90"/>
    </location>
</feature>
<feature type="compositionally biased region" description="Low complexity" evidence="1">
    <location>
        <begin position="729"/>
        <end position="740"/>
    </location>
</feature>
<feature type="compositionally biased region" description="Polar residues" evidence="1">
    <location>
        <begin position="229"/>
        <end position="240"/>
    </location>
</feature>
<feature type="compositionally biased region" description="Low complexity" evidence="1">
    <location>
        <begin position="804"/>
        <end position="816"/>
    </location>
</feature>
<dbReference type="STRING" id="946122.A0A0C2X0J9"/>
<dbReference type="PANTHER" id="PTHR12751">
    <property type="entry name" value="PHOSPHATASE AND ACTIN REGULATOR PHACTR"/>
    <property type="match status" value="1"/>
</dbReference>
<feature type="region of interest" description="Disordered" evidence="1">
    <location>
        <begin position="721"/>
        <end position="783"/>
    </location>
</feature>
<dbReference type="GO" id="GO:0003779">
    <property type="term" value="F:actin binding"/>
    <property type="evidence" value="ECO:0007669"/>
    <property type="project" value="TreeGrafter"/>
</dbReference>
<dbReference type="HOGENOM" id="CLU_010951_0_0_1"/>
<protein>
    <submittedName>
        <fullName evidence="2">Uncharacterized protein</fullName>
    </submittedName>
</protein>